<protein>
    <recommendedName>
        <fullName evidence="4">ABC3 transporter permease protein domain-containing protein</fullName>
    </recommendedName>
</protein>
<gene>
    <name evidence="2" type="ORF">GLO26_00020</name>
</gene>
<keyword evidence="1" id="KW-0812">Transmembrane</keyword>
<accession>A0ABR7T9H2</accession>
<name>A0ABR7T9H2_9LACT</name>
<keyword evidence="3" id="KW-1185">Reference proteome</keyword>
<feature type="transmembrane region" description="Helical" evidence="1">
    <location>
        <begin position="85"/>
        <end position="104"/>
    </location>
</feature>
<evidence type="ECO:0008006" key="4">
    <source>
        <dbReference type="Google" id="ProtNLM"/>
    </source>
</evidence>
<feature type="transmembrane region" description="Helical" evidence="1">
    <location>
        <begin position="16"/>
        <end position="39"/>
    </location>
</feature>
<evidence type="ECO:0000313" key="2">
    <source>
        <dbReference type="EMBL" id="MBC9824213.1"/>
    </source>
</evidence>
<dbReference type="Proteomes" id="UP000638836">
    <property type="component" value="Unassembled WGS sequence"/>
</dbReference>
<dbReference type="EMBL" id="WNJQ01000001">
    <property type="protein sequence ID" value="MBC9824213.1"/>
    <property type="molecule type" value="Genomic_DNA"/>
</dbReference>
<keyword evidence="1" id="KW-1133">Transmembrane helix</keyword>
<keyword evidence="1" id="KW-0472">Membrane</keyword>
<organism evidence="2 3">
    <name type="scientific">Carnobacterium inhibens</name>
    <dbReference type="NCBI Taxonomy" id="147709"/>
    <lineage>
        <taxon>Bacteria</taxon>
        <taxon>Bacillati</taxon>
        <taxon>Bacillota</taxon>
        <taxon>Bacilli</taxon>
        <taxon>Lactobacillales</taxon>
        <taxon>Carnobacteriaceae</taxon>
        <taxon>Carnobacterium</taxon>
    </lineage>
</organism>
<feature type="transmembrane region" description="Helical" evidence="1">
    <location>
        <begin position="125"/>
        <end position="151"/>
    </location>
</feature>
<feature type="transmembrane region" description="Helical" evidence="1">
    <location>
        <begin position="220"/>
        <end position="243"/>
    </location>
</feature>
<reference evidence="2 3" key="1">
    <citation type="journal article" date="2020" name="Microorganisms">
        <title>New Insight into Antimicrobial Compounds from Food and Marine-Sourced Carnobacterium Species through Phenotype and Genome Analyses.</title>
        <authorList>
            <person name="Begrem S."/>
            <person name="Ivaniuk F."/>
            <person name="Gigout-Chevalier F."/>
            <person name="Kolypczuk L."/>
            <person name="Bonnetot S."/>
            <person name="Leroi F."/>
            <person name="Grovel O."/>
            <person name="Delbarre-Ladrat C."/>
            <person name="Passerini D."/>
        </authorList>
    </citation>
    <scope>NUCLEOTIDE SEQUENCE [LARGE SCALE GENOMIC DNA]</scope>
    <source>
        <strain evidence="2 3">MIP2551</strain>
    </source>
</reference>
<proteinExistence type="predicted"/>
<comment type="caution">
    <text evidence="2">The sequence shown here is derived from an EMBL/GenBank/DDBJ whole genome shotgun (WGS) entry which is preliminary data.</text>
</comment>
<evidence type="ECO:0000313" key="3">
    <source>
        <dbReference type="Proteomes" id="UP000638836"/>
    </source>
</evidence>
<sequence length="251" mass="28696">MPIVKRAYRHLQNHPYFLISMLSFYLLYFILVFAVVLLIKQFSDSSIQLTTIVNSLQSQQLSLDVQTFQLLESITKNYLVKYQSIFLAIASVGTISLVLIQLFVSKIRHKEYNTYLLMGERVYKLTAQLIIEHLILINSVVLFLFVLYSFFAPPIVQQASQFEAETLQMEVKANTPDSTSQKDSSLSESKNENFTRFNVKPFLKGDSINNKFGENNTLQAVFLVVFINLYSCMVIGIPTYIVLSLTKGKLS</sequence>
<dbReference type="RefSeq" id="WP_187948366.1">
    <property type="nucleotide sequence ID" value="NZ_WNJQ01000001.1"/>
</dbReference>
<evidence type="ECO:0000256" key="1">
    <source>
        <dbReference type="SAM" id="Phobius"/>
    </source>
</evidence>